<dbReference type="RefSeq" id="WP_007815061.1">
    <property type="nucleotide sequence ID" value="NZ_FRCB01000002.1"/>
</dbReference>
<dbReference type="InterPro" id="IPR009569">
    <property type="entry name" value="AA_synth_put"/>
</dbReference>
<dbReference type="Proteomes" id="UP000322545">
    <property type="component" value="Unassembled WGS sequence"/>
</dbReference>
<reference evidence="1 2" key="1">
    <citation type="submission" date="2016-11" db="EMBL/GenBank/DDBJ databases">
        <authorList>
            <person name="Varghese N."/>
            <person name="Submissions S."/>
        </authorList>
    </citation>
    <scope>NUCLEOTIDE SEQUENCE [LARGE SCALE GENOMIC DNA]</scope>
    <source>
        <strain evidence="1 2">DSM 28249</strain>
    </source>
</reference>
<evidence type="ECO:0000313" key="1">
    <source>
        <dbReference type="EMBL" id="SHL69957.1"/>
    </source>
</evidence>
<dbReference type="AlphaFoldDB" id="A0A1M7CS10"/>
<dbReference type="SUPFAM" id="SSF160519">
    <property type="entry name" value="BB2672-like"/>
    <property type="match status" value="1"/>
</dbReference>
<gene>
    <name evidence="1" type="ORF">SAMN05443432_102274</name>
</gene>
<dbReference type="InterPro" id="IPR035936">
    <property type="entry name" value="BB2672"/>
</dbReference>
<keyword evidence="2" id="KW-1185">Reference proteome</keyword>
<evidence type="ECO:0000313" key="2">
    <source>
        <dbReference type="Proteomes" id="UP000322545"/>
    </source>
</evidence>
<dbReference type="Pfam" id="PF06684">
    <property type="entry name" value="AA_synth"/>
    <property type="match status" value="1"/>
</dbReference>
<sequence length="198" mass="21560">MPVEIRRTLTLTQTTYLEGWKKVAEPTRLVTAMAIIRNPWFGRGHVEDLGPEVREHGPELGRLLTDMLLKETGEALEGCGKASVVGMGGEIEHAQALTHTLWFGNQLREAIKAKSYLAFSNTRGAAGCALMIPLMDKDDGGRRSHYQTIHTCVPDAPADDEIIVALGGSVGGHPNHRIGDRYADLREMGHDVDNPAGV</sequence>
<name>A0A1M7CS10_9RHOB</name>
<dbReference type="Gene3D" id="3.30.1330.110">
    <property type="entry name" value="BB2672"/>
    <property type="match status" value="1"/>
</dbReference>
<organism evidence="1 2">
    <name type="scientific">Roseovarius litoreus</name>
    <dbReference type="NCBI Taxonomy" id="1155722"/>
    <lineage>
        <taxon>Bacteria</taxon>
        <taxon>Pseudomonadati</taxon>
        <taxon>Pseudomonadota</taxon>
        <taxon>Alphaproteobacteria</taxon>
        <taxon>Rhodobacterales</taxon>
        <taxon>Roseobacteraceae</taxon>
        <taxon>Roseovarius</taxon>
    </lineage>
</organism>
<dbReference type="EMBL" id="FRCB01000002">
    <property type="protein sequence ID" value="SHL69957.1"/>
    <property type="molecule type" value="Genomic_DNA"/>
</dbReference>
<accession>A0A1M7CS10</accession>
<protein>
    <submittedName>
        <fullName evidence="1">Amino acid synthesis</fullName>
    </submittedName>
</protein>
<proteinExistence type="predicted"/>